<evidence type="ECO:0000256" key="2">
    <source>
        <dbReference type="SAM" id="Phobius"/>
    </source>
</evidence>
<feature type="region of interest" description="Disordered" evidence="1">
    <location>
        <begin position="511"/>
        <end position="532"/>
    </location>
</feature>
<evidence type="ECO:0000313" key="4">
    <source>
        <dbReference type="EMBL" id="CAK0854699.1"/>
    </source>
</evidence>
<feature type="transmembrane region" description="Helical" evidence="2">
    <location>
        <begin position="552"/>
        <end position="570"/>
    </location>
</feature>
<organism evidence="4 5">
    <name type="scientific">Prorocentrum cordatum</name>
    <dbReference type="NCBI Taxonomy" id="2364126"/>
    <lineage>
        <taxon>Eukaryota</taxon>
        <taxon>Sar</taxon>
        <taxon>Alveolata</taxon>
        <taxon>Dinophyceae</taxon>
        <taxon>Prorocentrales</taxon>
        <taxon>Prorocentraceae</taxon>
        <taxon>Prorocentrum</taxon>
    </lineage>
</organism>
<evidence type="ECO:0000256" key="1">
    <source>
        <dbReference type="SAM" id="MobiDB-lite"/>
    </source>
</evidence>
<dbReference type="EMBL" id="CAUYUJ010015493">
    <property type="protein sequence ID" value="CAK0854699.1"/>
    <property type="molecule type" value="Genomic_DNA"/>
</dbReference>
<keyword evidence="3" id="KW-0732">Signal</keyword>
<keyword evidence="5" id="KW-1185">Reference proteome</keyword>
<sequence length="658" mass="69994">MSSAAVTFTRAASAAAALLLCTVPPSHGASFLRAGQVTRQDADAALRSELEDGHAARVAAFEDALRPMHSALPKDEHGHLEHQAVRYALHRLFVQRHGWYIKGLDPNGPAPSPNGTVDNVSQDWLPAYLQAGLEARSDERGAGLHDLAALAAALEDLVQKEAVDRLRLAYEVLQLDPAGSLERGQAEDVMFTAFLSFLVANKFSAETPAEVHRKQQIFVSKYKDWDAAKDWFAANIMENSSAPDGTYDISATSRMAVAMGEKYHTLNDLECKSLKSTMLELEDRKAGRVQLSAFYNQSMHSHWRFTEKAEYLRRIGALDETNATKPMVIVPNYVMGRMNCLESSGIYSLCCQNECEDLLGRLEKEIGAPNAAPDRVLRLVAALASDTVPAPRALPGELRSRLLEVAAGNGGLVPLHSRLFAQWMHHAYPRECPYPHEPGTAGAQTPDEWMQETGHASNLASAEEMQAPAARRPSEARTARAQQAHMESCPVDLGGSAELPWTTADEHFASRGPAGAAASAPTGPAGAAAEAPGAASDRQALASGAGRGAGRFWALVVAALAAAAGAHAVGPRGQEAPGPRRGSGLRGVLDGVPEEGPREEWAKRARLALLLVACVLPLVALELLDYTMLAAAAVAGLLALGARATLVAASPGGKKCAV</sequence>
<feature type="chain" id="PRO_5045234108" evidence="3">
    <location>
        <begin position="29"/>
        <end position="658"/>
    </location>
</feature>
<dbReference type="Proteomes" id="UP001189429">
    <property type="component" value="Unassembled WGS sequence"/>
</dbReference>
<keyword evidence="2" id="KW-0812">Transmembrane</keyword>
<proteinExistence type="predicted"/>
<reference evidence="4" key="1">
    <citation type="submission" date="2023-10" db="EMBL/GenBank/DDBJ databases">
        <authorList>
            <person name="Chen Y."/>
            <person name="Shah S."/>
            <person name="Dougan E. K."/>
            <person name="Thang M."/>
            <person name="Chan C."/>
        </authorList>
    </citation>
    <scope>NUCLEOTIDE SEQUENCE [LARGE SCALE GENOMIC DNA]</scope>
</reference>
<keyword evidence="2" id="KW-0472">Membrane</keyword>
<feature type="signal peptide" evidence="3">
    <location>
        <begin position="1"/>
        <end position="28"/>
    </location>
</feature>
<evidence type="ECO:0000313" key="5">
    <source>
        <dbReference type="Proteomes" id="UP001189429"/>
    </source>
</evidence>
<name>A0ABN9U6R1_9DINO</name>
<feature type="transmembrane region" description="Helical" evidence="2">
    <location>
        <begin position="607"/>
        <end position="624"/>
    </location>
</feature>
<keyword evidence="2" id="KW-1133">Transmembrane helix</keyword>
<accession>A0ABN9U6R1</accession>
<feature type="region of interest" description="Disordered" evidence="1">
    <location>
        <begin position="568"/>
        <end position="591"/>
    </location>
</feature>
<protein>
    <submittedName>
        <fullName evidence="4">Uncharacterized protein</fullName>
    </submittedName>
</protein>
<feature type="region of interest" description="Disordered" evidence="1">
    <location>
        <begin position="435"/>
        <end position="498"/>
    </location>
</feature>
<comment type="caution">
    <text evidence="4">The sequence shown here is derived from an EMBL/GenBank/DDBJ whole genome shotgun (WGS) entry which is preliminary data.</text>
</comment>
<feature type="transmembrane region" description="Helical" evidence="2">
    <location>
        <begin position="630"/>
        <end position="649"/>
    </location>
</feature>
<evidence type="ECO:0000256" key="3">
    <source>
        <dbReference type="SAM" id="SignalP"/>
    </source>
</evidence>
<gene>
    <name evidence="4" type="ORF">PCOR1329_LOCUS45680</name>
</gene>